<dbReference type="GO" id="GO:0005834">
    <property type="term" value="C:heterotrimeric G-protein complex"/>
    <property type="evidence" value="ECO:0007669"/>
    <property type="project" value="TreeGrafter"/>
</dbReference>
<feature type="region of interest" description="Disordered" evidence="7">
    <location>
        <begin position="452"/>
        <end position="477"/>
    </location>
</feature>
<reference evidence="9 10" key="1">
    <citation type="submission" date="2024-03" db="EMBL/GenBank/DDBJ databases">
        <title>The Acrasis kona genome and developmental transcriptomes reveal deep origins of eukaryotic multicellular pathways.</title>
        <authorList>
            <person name="Sheikh S."/>
            <person name="Fu C.-J."/>
            <person name="Brown M.W."/>
            <person name="Baldauf S.L."/>
        </authorList>
    </citation>
    <scope>NUCLEOTIDE SEQUENCE [LARGE SCALE GENOMIC DNA]</scope>
    <source>
        <strain evidence="9 10">ATCC MYA-3509</strain>
    </source>
</reference>
<feature type="region of interest" description="Disordered" evidence="7">
    <location>
        <begin position="707"/>
        <end position="730"/>
    </location>
</feature>
<evidence type="ECO:0000256" key="6">
    <source>
        <dbReference type="PIRSR" id="PIRSR601019-2"/>
    </source>
</evidence>
<dbReference type="GO" id="GO:0005525">
    <property type="term" value="F:GTP binding"/>
    <property type="evidence" value="ECO:0007669"/>
    <property type="project" value="UniProtKB-KW"/>
</dbReference>
<dbReference type="EMBL" id="JAOPGA020001688">
    <property type="protein sequence ID" value="KAL0490477.1"/>
    <property type="molecule type" value="Genomic_DNA"/>
</dbReference>
<feature type="domain" description="BTB" evidence="8">
    <location>
        <begin position="526"/>
        <end position="590"/>
    </location>
</feature>
<proteinExistence type="predicted"/>
<evidence type="ECO:0000256" key="5">
    <source>
        <dbReference type="PIRSR" id="PIRSR601019-1"/>
    </source>
</evidence>
<dbReference type="PROSITE" id="PS51882">
    <property type="entry name" value="G_ALPHA"/>
    <property type="match status" value="1"/>
</dbReference>
<sequence>MQPRLSPIDTLAAMVGGDDYSDEKRNDIDMLDDDDRELDELDDIYPPMSPSRRGAIVELSPKQNRNKAVKRKVMELGCNWGGKTSLFKAAKLAYHNGFSDNDRSGFRDVIYSNILYSMRLLMENALQDADTSKDEKNYIKTFGYEILHMFADFSIEKAALQKVPDLWAQESLKRAYTRRNTTFHIPEVQHWLNDTQRIFSDDYIPDDQDILFCRVKTTGIVYNNFDFQKYDVELIDVGSERNERKKWYSCFEGVTDLVYVVGLDEFDMLCYEDNETNRLIESLNTWIEVLKNNNYFPASKVNLFLVFNKIDLFEQKIKNGACLSKSFPAYQPKQMGFDPSQEFKRALQYIANRFLSSLPDKRETTVCVTKAVDMESSVRFWNSLLSTPLRSERLVDSKPPTPFTLGGPASIQEAIPINIVWWWDDAYPEESQDHLLNLALETPTKPKSYIMTGSPKVSSKPPSPVRTFTPSPSEQSPSKFRGLFGGSPILYEPNKKSNFLSRKNGVTSYPVRFLDTVERFPSIVNSDLTLSCKESPQLLLKVHSYILSVHCPLLLAYIKDQQVNNQNVTIIPEVTAITLLHMISFIYSKEPYPYFTSSQSSKARESKQLSDLNNKFQFATAADLKKNKKSLFGMPSPINFLSGFNSKNKTITNDQRNRSNSLPINDQILMPPPPSPTGKKNFINKLKSTLSVRRSSFITEISTAPPFASTSESISEDHHRQSSSSSLTNSSTFGNLTSGDLHCTSVANTLVEQNVSKLIGSDLIVKGVGWQAGCLHLHRFVMETYLPGIRSDSCHYNMLPFYKFKSYLCVIAALYGGDLSVMCDKTFDTQNGICDFSDLIEMIQICRIWDLDRNFTLFTILCNKLNDRLTPTNALVALLHFENDFIDLGKFLPSEFKRRDFIPATVLKMVNKKFNLPDSPTGNVEESGKGVPVNVTYPGTYFSVLPVEILFHIFTYLASPLPSRVCVDVPKRLSIAFTMGEEKPKFVIPPREEMAIAEEDYYYMLNQDSLIFMLHCNIDFIHYLNKNYKDYLVLRQNGFKNFNVVRNHCFSYLSKCVSVIQDMQEYKVLSAKSKNRINELAFEMEE</sequence>
<dbReference type="AlphaFoldDB" id="A0AAW2ZP91"/>
<dbReference type="GO" id="GO:0001664">
    <property type="term" value="F:G protein-coupled receptor binding"/>
    <property type="evidence" value="ECO:0007669"/>
    <property type="project" value="TreeGrafter"/>
</dbReference>
<gene>
    <name evidence="9" type="ORF">AKO1_009520</name>
</gene>
<evidence type="ECO:0000256" key="1">
    <source>
        <dbReference type="ARBA" id="ARBA00022723"/>
    </source>
</evidence>
<feature type="region of interest" description="Disordered" evidence="7">
    <location>
        <begin position="1"/>
        <end position="26"/>
    </location>
</feature>
<dbReference type="InterPro" id="IPR000210">
    <property type="entry name" value="BTB/POZ_dom"/>
</dbReference>
<evidence type="ECO:0000256" key="3">
    <source>
        <dbReference type="ARBA" id="ARBA00023134"/>
    </source>
</evidence>
<evidence type="ECO:0000256" key="7">
    <source>
        <dbReference type="SAM" id="MobiDB-lite"/>
    </source>
</evidence>
<dbReference type="InterPro" id="IPR011333">
    <property type="entry name" value="SKP1/BTB/POZ_sf"/>
</dbReference>
<feature type="binding site" evidence="5">
    <location>
        <begin position="308"/>
        <end position="311"/>
    </location>
    <ligand>
        <name>GTP</name>
        <dbReference type="ChEBI" id="CHEBI:37565"/>
    </ligand>
</feature>
<dbReference type="GO" id="GO:0003924">
    <property type="term" value="F:GTPase activity"/>
    <property type="evidence" value="ECO:0007669"/>
    <property type="project" value="InterPro"/>
</dbReference>
<dbReference type="CDD" id="cd00066">
    <property type="entry name" value="G-alpha"/>
    <property type="match status" value="1"/>
</dbReference>
<dbReference type="PANTHER" id="PTHR10218:SF302">
    <property type="entry name" value="GUANINE NUCLEOTIDE-BINDING PROTEIN ALPHA-5 SUBUNIT"/>
    <property type="match status" value="1"/>
</dbReference>
<dbReference type="InterPro" id="IPR001019">
    <property type="entry name" value="Gprotein_alpha_su"/>
</dbReference>
<dbReference type="GO" id="GO:0007188">
    <property type="term" value="P:adenylate cyclase-modulating G protein-coupled receptor signaling pathway"/>
    <property type="evidence" value="ECO:0007669"/>
    <property type="project" value="TreeGrafter"/>
</dbReference>
<feature type="binding site" evidence="6">
    <location>
        <position position="217"/>
    </location>
    <ligand>
        <name>Mg(2+)</name>
        <dbReference type="ChEBI" id="CHEBI:18420"/>
    </ligand>
</feature>
<dbReference type="FunFam" id="3.40.50.300:FF:000720">
    <property type="entry name" value="Guanine nucleotide-binding protein G(k) subunit alpha"/>
    <property type="match status" value="1"/>
</dbReference>
<evidence type="ECO:0000256" key="2">
    <source>
        <dbReference type="ARBA" id="ARBA00022741"/>
    </source>
</evidence>
<evidence type="ECO:0000313" key="10">
    <source>
        <dbReference type="Proteomes" id="UP001431209"/>
    </source>
</evidence>
<keyword evidence="3 5" id="KW-0342">GTP-binding</keyword>
<name>A0AAW2ZP91_9EUKA</name>
<feature type="binding site" evidence="6">
    <location>
        <position position="84"/>
    </location>
    <ligand>
        <name>Mg(2+)</name>
        <dbReference type="ChEBI" id="CHEBI:18420"/>
    </ligand>
</feature>
<feature type="binding site" evidence="5">
    <location>
        <begin position="211"/>
        <end position="217"/>
    </location>
    <ligand>
        <name>GTP</name>
        <dbReference type="ChEBI" id="CHEBI:37565"/>
    </ligand>
</feature>
<dbReference type="InterPro" id="IPR011025">
    <property type="entry name" value="GproteinA_insert"/>
</dbReference>
<dbReference type="Pfam" id="PF00503">
    <property type="entry name" value="G-alpha"/>
    <property type="match status" value="1"/>
</dbReference>
<dbReference type="GO" id="GO:0031683">
    <property type="term" value="F:G-protein beta/gamma-subunit complex binding"/>
    <property type="evidence" value="ECO:0007669"/>
    <property type="project" value="InterPro"/>
</dbReference>
<dbReference type="SMART" id="SM00275">
    <property type="entry name" value="G_alpha"/>
    <property type="match status" value="1"/>
</dbReference>
<dbReference type="SUPFAM" id="SSF47895">
    <property type="entry name" value="Transducin (alpha subunit), insertion domain"/>
    <property type="match status" value="1"/>
</dbReference>
<dbReference type="Proteomes" id="UP001431209">
    <property type="component" value="Unassembled WGS sequence"/>
</dbReference>
<dbReference type="Gene3D" id="1.10.400.10">
    <property type="entry name" value="GI Alpha 1, domain 2-like"/>
    <property type="match status" value="1"/>
</dbReference>
<dbReference type="PANTHER" id="PTHR10218">
    <property type="entry name" value="GTP-BINDING PROTEIN ALPHA SUBUNIT"/>
    <property type="match status" value="1"/>
</dbReference>
<accession>A0AAW2ZP91</accession>
<dbReference type="SUPFAM" id="SSF52540">
    <property type="entry name" value="P-loop containing nucleoside triphosphate hydrolases"/>
    <property type="match status" value="1"/>
</dbReference>
<dbReference type="InterPro" id="IPR027417">
    <property type="entry name" value="P-loop_NTPase"/>
</dbReference>
<dbReference type="PROSITE" id="PS50097">
    <property type="entry name" value="BTB"/>
    <property type="match status" value="1"/>
</dbReference>
<organism evidence="9 10">
    <name type="scientific">Acrasis kona</name>
    <dbReference type="NCBI Taxonomy" id="1008807"/>
    <lineage>
        <taxon>Eukaryota</taxon>
        <taxon>Discoba</taxon>
        <taxon>Heterolobosea</taxon>
        <taxon>Tetramitia</taxon>
        <taxon>Eutetramitia</taxon>
        <taxon>Acrasidae</taxon>
        <taxon>Acrasis</taxon>
    </lineage>
</organism>
<dbReference type="Gene3D" id="3.30.710.10">
    <property type="entry name" value="Potassium Channel Kv1.1, Chain A"/>
    <property type="match status" value="1"/>
</dbReference>
<evidence type="ECO:0000259" key="8">
    <source>
        <dbReference type="PROSITE" id="PS50097"/>
    </source>
</evidence>
<comment type="caution">
    <text evidence="9">The sequence shown here is derived from an EMBL/GenBank/DDBJ whole genome shotgun (WGS) entry which is preliminary data.</text>
</comment>
<dbReference type="Gene3D" id="3.40.50.300">
    <property type="entry name" value="P-loop containing nucleotide triphosphate hydrolases"/>
    <property type="match status" value="1"/>
</dbReference>
<keyword evidence="10" id="KW-1185">Reference proteome</keyword>
<feature type="region of interest" description="Disordered" evidence="7">
    <location>
        <begin position="650"/>
        <end position="680"/>
    </location>
</feature>
<feature type="compositionally biased region" description="Polar residues" evidence="7">
    <location>
        <begin position="650"/>
        <end position="664"/>
    </location>
</feature>
<keyword evidence="4" id="KW-0807">Transducer</keyword>
<dbReference type="PRINTS" id="PR00318">
    <property type="entry name" value="GPROTEINA"/>
</dbReference>
<dbReference type="GO" id="GO:0005737">
    <property type="term" value="C:cytoplasm"/>
    <property type="evidence" value="ECO:0007669"/>
    <property type="project" value="TreeGrafter"/>
</dbReference>
<keyword evidence="1 6" id="KW-0479">Metal-binding</keyword>
<feature type="binding site" evidence="5">
    <location>
        <position position="371"/>
    </location>
    <ligand>
        <name>GTP</name>
        <dbReference type="ChEBI" id="CHEBI:37565"/>
    </ligand>
</feature>
<protein>
    <submittedName>
        <fullName evidence="9">Guanine nucleotide-binding protein alpha-2 subunit</fullName>
    </submittedName>
</protein>
<dbReference type="Pfam" id="PF00651">
    <property type="entry name" value="BTB"/>
    <property type="match status" value="1"/>
</dbReference>
<dbReference type="GO" id="GO:0046872">
    <property type="term" value="F:metal ion binding"/>
    <property type="evidence" value="ECO:0007669"/>
    <property type="project" value="UniProtKB-KW"/>
</dbReference>
<evidence type="ECO:0000313" key="9">
    <source>
        <dbReference type="EMBL" id="KAL0490477.1"/>
    </source>
</evidence>
<keyword evidence="6" id="KW-0460">Magnesium</keyword>
<keyword evidence="2 5" id="KW-0547">Nucleotide-binding</keyword>
<evidence type="ECO:0000256" key="4">
    <source>
        <dbReference type="ARBA" id="ARBA00023224"/>
    </source>
</evidence>
<feature type="compositionally biased region" description="Polar residues" evidence="7">
    <location>
        <begin position="466"/>
        <end position="477"/>
    </location>
</feature>